<evidence type="ECO:0000313" key="2">
    <source>
        <dbReference type="Proteomes" id="UP000306409"/>
    </source>
</evidence>
<accession>A0A4U7JD18</accession>
<sequence length="228" mass="25251">MFDSLLNFGTDTTALSFEGLVLSLVSAFVLGVIISFTYKKTHVKGQYSQNFSLTLVMIPCIIAIIILMVGSNIARAFGLTGAFSIIRFRSNATDPKDISYVLFTMAAGLACGAGSYSYALFFTVILCIIMFILSKINFGAKNSTYKLLKIIIPEDLDYQGAFDDVFETYTINHELKKVKTTDLGTLYELVYNVTIKNDVNEKSFLDELRCRNGNLNIILSMNAEPGDN</sequence>
<dbReference type="RefSeq" id="WP_137698552.1">
    <property type="nucleotide sequence ID" value="NZ_CP061336.1"/>
</dbReference>
<evidence type="ECO:0000313" key="1">
    <source>
        <dbReference type="EMBL" id="QNU65631.1"/>
    </source>
</evidence>
<dbReference type="Proteomes" id="UP000306409">
    <property type="component" value="Chromosome"/>
</dbReference>
<dbReference type="Pfam" id="PF16316">
    <property type="entry name" value="DUF4956"/>
    <property type="match status" value="1"/>
</dbReference>
<name>A0A4U7JD18_9FIRM</name>
<organism evidence="1 2">
    <name type="scientific">Ruminiclostridium herbifermentans</name>
    <dbReference type="NCBI Taxonomy" id="2488810"/>
    <lineage>
        <taxon>Bacteria</taxon>
        <taxon>Bacillati</taxon>
        <taxon>Bacillota</taxon>
        <taxon>Clostridia</taxon>
        <taxon>Eubacteriales</taxon>
        <taxon>Oscillospiraceae</taxon>
        <taxon>Ruminiclostridium</taxon>
    </lineage>
</organism>
<dbReference type="AlphaFoldDB" id="A0A4U7JD18"/>
<dbReference type="EMBL" id="CP061336">
    <property type="protein sequence ID" value="QNU65631.1"/>
    <property type="molecule type" value="Genomic_DNA"/>
</dbReference>
<dbReference type="OrthoDB" id="9803265at2"/>
<reference evidence="1 2" key="1">
    <citation type="submission" date="2020-09" db="EMBL/GenBank/DDBJ databases">
        <title>Characterization and genome sequencing of Ruminiclostridium sp. nov. MA18.</title>
        <authorList>
            <person name="Rettenmaier R."/>
            <person name="Kowollik M.-L."/>
            <person name="Liebl W."/>
            <person name="Zverlov V."/>
        </authorList>
    </citation>
    <scope>NUCLEOTIDE SEQUENCE [LARGE SCALE GENOMIC DNA]</scope>
    <source>
        <strain evidence="1 2">MA18</strain>
    </source>
</reference>
<gene>
    <name evidence="1" type="ORF">EHE19_011935</name>
</gene>
<proteinExistence type="predicted"/>
<dbReference type="KEGG" id="rher:EHE19_011935"/>
<keyword evidence="2" id="KW-1185">Reference proteome</keyword>
<dbReference type="InterPro" id="IPR032531">
    <property type="entry name" value="DUF4956"/>
</dbReference>
<protein>
    <submittedName>
        <fullName evidence="1">DUF4956 domain-containing protein</fullName>
    </submittedName>
</protein>